<keyword evidence="4" id="KW-1185">Reference proteome</keyword>
<accession>A0ABD5Y3C4</accession>
<evidence type="ECO:0000256" key="1">
    <source>
        <dbReference type="SAM" id="Phobius"/>
    </source>
</evidence>
<dbReference type="AlphaFoldDB" id="A0ABD5Y3C4"/>
<sequence length="289" mass="30224">MTTDDDGAKTTASTPTVGKTVAARESGRTFGRRFGVSLLLGIPGIAALVGYIYFATPSTAVPTKLSRPLFALLSGINPLLLLGVACLLGAYAAPRAGLQSLLVDGEASDDGVWRRLRGQVVLAAGLGVLGGVSIIVLDVAMMPFVAQELPQSAIGATRPTVLDVLAYAPVRFLYGGITEELLLRFGVMSAIAFVGWYVTGRRTGGPRAGVMWTAIVVSAVLFGVGHLPALAQAVSLTPALIARTVLLNAVAGVLFGWLYWRRNLEAAMIAHASFHLPLLALSLMQVAML</sequence>
<keyword evidence="3" id="KW-0378">Hydrolase</keyword>
<evidence type="ECO:0000313" key="4">
    <source>
        <dbReference type="Proteomes" id="UP001596432"/>
    </source>
</evidence>
<reference evidence="3 4" key="1">
    <citation type="journal article" date="2019" name="Int. J. Syst. Evol. Microbiol.">
        <title>The Global Catalogue of Microorganisms (GCM) 10K type strain sequencing project: providing services to taxonomists for standard genome sequencing and annotation.</title>
        <authorList>
            <consortium name="The Broad Institute Genomics Platform"/>
            <consortium name="The Broad Institute Genome Sequencing Center for Infectious Disease"/>
            <person name="Wu L."/>
            <person name="Ma J."/>
        </authorList>
    </citation>
    <scope>NUCLEOTIDE SEQUENCE [LARGE SCALE GENOMIC DNA]</scope>
    <source>
        <strain evidence="3 4">XZYJT29</strain>
    </source>
</reference>
<keyword evidence="1" id="KW-0812">Transmembrane</keyword>
<dbReference type="Proteomes" id="UP001596432">
    <property type="component" value="Unassembled WGS sequence"/>
</dbReference>
<dbReference type="GO" id="GO:0080120">
    <property type="term" value="P:CAAX-box protein maturation"/>
    <property type="evidence" value="ECO:0007669"/>
    <property type="project" value="UniProtKB-ARBA"/>
</dbReference>
<dbReference type="GO" id="GO:0004175">
    <property type="term" value="F:endopeptidase activity"/>
    <property type="evidence" value="ECO:0007669"/>
    <property type="project" value="UniProtKB-ARBA"/>
</dbReference>
<protein>
    <submittedName>
        <fullName evidence="3">CPBP family intramembrane glutamic endopeptidase</fullName>
        <ecNumber evidence="3">3.4.-.-</ecNumber>
    </submittedName>
</protein>
<proteinExistence type="predicted"/>
<comment type="caution">
    <text evidence="3">The sequence shown here is derived from an EMBL/GenBank/DDBJ whole genome shotgun (WGS) entry which is preliminary data.</text>
</comment>
<feature type="transmembrane region" description="Helical" evidence="1">
    <location>
        <begin position="69"/>
        <end position="93"/>
    </location>
</feature>
<keyword evidence="1" id="KW-1133">Transmembrane helix</keyword>
<dbReference type="InterPro" id="IPR003675">
    <property type="entry name" value="Rce1/LyrA-like_dom"/>
</dbReference>
<keyword evidence="1" id="KW-0472">Membrane</keyword>
<gene>
    <name evidence="3" type="ORF">ACFQMA_08755</name>
</gene>
<feature type="transmembrane region" description="Helical" evidence="1">
    <location>
        <begin position="181"/>
        <end position="198"/>
    </location>
</feature>
<feature type="transmembrane region" description="Helical" evidence="1">
    <location>
        <begin position="34"/>
        <end position="54"/>
    </location>
</feature>
<organism evidence="3 4">
    <name type="scientific">Halosimplex aquaticum</name>
    <dbReference type="NCBI Taxonomy" id="3026162"/>
    <lineage>
        <taxon>Archaea</taxon>
        <taxon>Methanobacteriati</taxon>
        <taxon>Methanobacteriota</taxon>
        <taxon>Stenosarchaea group</taxon>
        <taxon>Halobacteria</taxon>
        <taxon>Halobacteriales</taxon>
        <taxon>Haloarculaceae</taxon>
        <taxon>Halosimplex</taxon>
    </lineage>
</organism>
<evidence type="ECO:0000313" key="3">
    <source>
        <dbReference type="EMBL" id="MFC7139922.1"/>
    </source>
</evidence>
<feature type="transmembrane region" description="Helical" evidence="1">
    <location>
        <begin position="210"/>
        <end position="234"/>
    </location>
</feature>
<dbReference type="EC" id="3.4.-.-" evidence="3"/>
<dbReference type="RefSeq" id="WP_274325489.1">
    <property type="nucleotide sequence ID" value="NZ_CP118158.1"/>
</dbReference>
<feature type="transmembrane region" description="Helical" evidence="1">
    <location>
        <begin position="240"/>
        <end position="260"/>
    </location>
</feature>
<dbReference type="EMBL" id="JBHTAS010000001">
    <property type="protein sequence ID" value="MFC7139922.1"/>
    <property type="molecule type" value="Genomic_DNA"/>
</dbReference>
<feature type="transmembrane region" description="Helical" evidence="1">
    <location>
        <begin position="120"/>
        <end position="142"/>
    </location>
</feature>
<name>A0ABD5Y3C4_9EURY</name>
<feature type="transmembrane region" description="Helical" evidence="1">
    <location>
        <begin position="267"/>
        <end position="288"/>
    </location>
</feature>
<feature type="domain" description="CAAX prenyl protease 2/Lysostaphin resistance protein A-like" evidence="2">
    <location>
        <begin position="165"/>
        <end position="274"/>
    </location>
</feature>
<dbReference type="Pfam" id="PF02517">
    <property type="entry name" value="Rce1-like"/>
    <property type="match status" value="1"/>
</dbReference>
<evidence type="ECO:0000259" key="2">
    <source>
        <dbReference type="Pfam" id="PF02517"/>
    </source>
</evidence>
<dbReference type="GeneID" id="78820192"/>